<dbReference type="SUPFAM" id="SSF54928">
    <property type="entry name" value="RNA-binding domain, RBD"/>
    <property type="match status" value="1"/>
</dbReference>
<keyword evidence="2 4" id="KW-0694">RNA-binding</keyword>
<dbReference type="Proteomes" id="UP000504635">
    <property type="component" value="Unplaced"/>
</dbReference>
<evidence type="ECO:0000256" key="4">
    <source>
        <dbReference type="PROSITE-ProRule" id="PRU00176"/>
    </source>
</evidence>
<dbReference type="InterPro" id="IPR000504">
    <property type="entry name" value="RRM_dom"/>
</dbReference>
<dbReference type="AlphaFoldDB" id="A0A6J2Y8G5"/>
<keyword evidence="3" id="KW-0539">Nucleus</keyword>
<dbReference type="RefSeq" id="XP_030759852.1">
    <property type="nucleotide sequence ID" value="XM_030903992.1"/>
</dbReference>
<dbReference type="CDD" id="cd12336">
    <property type="entry name" value="RRM_RBM7_like"/>
    <property type="match status" value="1"/>
</dbReference>
<evidence type="ECO:0000256" key="3">
    <source>
        <dbReference type="ARBA" id="ARBA00023242"/>
    </source>
</evidence>
<dbReference type="GeneID" id="115885177"/>
<dbReference type="OrthoDB" id="407442at2759"/>
<evidence type="ECO:0000259" key="6">
    <source>
        <dbReference type="PROSITE" id="PS50102"/>
    </source>
</evidence>
<sequence>MDESRTVFCGNLAPEVTEDLLYELFLQVGPLEKVRIPTDRDGRMSSFGFVTFKHEVSVLYAVNLLNGIQLCQRNLTVKPRAGPNTPVQRSISYPMSHQNQMDNHDRELPFHQQSLSYDNLLNMSPMMNVSHNYHQTNYRNQNNRQNDNNLDDSFSPHHGNNRHKPHYNVENHSRGNDRRNFNRRNDYDRERDHDKDLRNDYSKRNNNRRNHNKRSNFDRYNPRRNNKNY</sequence>
<feature type="region of interest" description="Disordered" evidence="5">
    <location>
        <begin position="138"/>
        <end position="229"/>
    </location>
</feature>
<accession>A0A6J2Y8G5</accession>
<feature type="compositionally biased region" description="Basic residues" evidence="5">
    <location>
        <begin position="205"/>
        <end position="214"/>
    </location>
</feature>
<gene>
    <name evidence="8" type="primary">LOC115885177</name>
</gene>
<feature type="compositionally biased region" description="Low complexity" evidence="5">
    <location>
        <begin position="138"/>
        <end position="148"/>
    </location>
</feature>
<organism evidence="7 8">
    <name type="scientific">Sitophilus oryzae</name>
    <name type="common">Rice weevil</name>
    <name type="synonym">Curculio oryzae</name>
    <dbReference type="NCBI Taxonomy" id="7048"/>
    <lineage>
        <taxon>Eukaryota</taxon>
        <taxon>Metazoa</taxon>
        <taxon>Ecdysozoa</taxon>
        <taxon>Arthropoda</taxon>
        <taxon>Hexapoda</taxon>
        <taxon>Insecta</taxon>
        <taxon>Pterygota</taxon>
        <taxon>Neoptera</taxon>
        <taxon>Endopterygota</taxon>
        <taxon>Coleoptera</taxon>
        <taxon>Polyphaga</taxon>
        <taxon>Cucujiformia</taxon>
        <taxon>Curculionidae</taxon>
        <taxon>Dryophthorinae</taxon>
        <taxon>Sitophilus</taxon>
    </lineage>
</organism>
<protein>
    <submittedName>
        <fullName evidence="8">RNA-binding protein 7</fullName>
    </submittedName>
</protein>
<dbReference type="InterPro" id="IPR035979">
    <property type="entry name" value="RBD_domain_sf"/>
</dbReference>
<dbReference type="GO" id="GO:0005654">
    <property type="term" value="C:nucleoplasm"/>
    <property type="evidence" value="ECO:0007669"/>
    <property type="project" value="UniProtKB-SubCell"/>
</dbReference>
<dbReference type="GO" id="GO:0003727">
    <property type="term" value="F:single-stranded RNA binding"/>
    <property type="evidence" value="ECO:0007669"/>
    <property type="project" value="TreeGrafter"/>
</dbReference>
<keyword evidence="7" id="KW-1185">Reference proteome</keyword>
<dbReference type="PROSITE" id="PS50102">
    <property type="entry name" value="RRM"/>
    <property type="match status" value="1"/>
</dbReference>
<dbReference type="PANTHER" id="PTHR13798:SF11">
    <property type="entry name" value="RNA-BINDING PROTEIN 7-RELATED"/>
    <property type="match status" value="1"/>
</dbReference>
<comment type="subcellular location">
    <subcellularLocation>
        <location evidence="1">Nucleus</location>
        <location evidence="1">Nucleoplasm</location>
    </subcellularLocation>
</comment>
<evidence type="ECO:0000313" key="7">
    <source>
        <dbReference type="Proteomes" id="UP000504635"/>
    </source>
</evidence>
<evidence type="ECO:0000256" key="2">
    <source>
        <dbReference type="ARBA" id="ARBA00022884"/>
    </source>
</evidence>
<dbReference type="Gene3D" id="3.30.70.330">
    <property type="match status" value="1"/>
</dbReference>
<feature type="compositionally biased region" description="Basic and acidic residues" evidence="5">
    <location>
        <begin position="167"/>
        <end position="203"/>
    </location>
</feature>
<evidence type="ECO:0000256" key="5">
    <source>
        <dbReference type="SAM" id="MobiDB-lite"/>
    </source>
</evidence>
<dbReference type="InParanoid" id="A0A6J2Y8G5"/>
<dbReference type="InterPro" id="IPR012677">
    <property type="entry name" value="Nucleotide-bd_a/b_plait_sf"/>
</dbReference>
<dbReference type="InterPro" id="IPR052285">
    <property type="entry name" value="NEXT_complex_subunit"/>
</dbReference>
<dbReference type="PANTHER" id="PTHR13798">
    <property type="entry name" value="RNA BINDING MOTIF RBM PROTEIN -RELATED"/>
    <property type="match status" value="1"/>
</dbReference>
<evidence type="ECO:0000313" key="8">
    <source>
        <dbReference type="RefSeq" id="XP_030759852.1"/>
    </source>
</evidence>
<dbReference type="GO" id="GO:0000381">
    <property type="term" value="P:regulation of alternative mRNA splicing, via spliceosome"/>
    <property type="evidence" value="ECO:0007669"/>
    <property type="project" value="TreeGrafter"/>
</dbReference>
<proteinExistence type="predicted"/>
<evidence type="ECO:0000256" key="1">
    <source>
        <dbReference type="ARBA" id="ARBA00004642"/>
    </source>
</evidence>
<name>A0A6J2Y8G5_SITOR</name>
<dbReference type="KEGG" id="soy:115885177"/>
<feature type="domain" description="RRM" evidence="6">
    <location>
        <begin position="5"/>
        <end position="82"/>
    </location>
</feature>
<dbReference type="SMART" id="SM00360">
    <property type="entry name" value="RRM"/>
    <property type="match status" value="1"/>
</dbReference>
<dbReference type="Pfam" id="PF00076">
    <property type="entry name" value="RRM_1"/>
    <property type="match status" value="1"/>
</dbReference>
<reference evidence="8" key="1">
    <citation type="submission" date="2025-08" db="UniProtKB">
        <authorList>
            <consortium name="RefSeq"/>
        </authorList>
    </citation>
    <scope>IDENTIFICATION</scope>
    <source>
        <tissue evidence="8">Gonads</tissue>
    </source>
</reference>